<dbReference type="PANTHER" id="PTHR23291">
    <property type="entry name" value="BAX INHIBITOR-RELATED"/>
    <property type="match status" value="1"/>
</dbReference>
<dbReference type="GO" id="GO:0016020">
    <property type="term" value="C:membrane"/>
    <property type="evidence" value="ECO:0007669"/>
    <property type="project" value="UniProtKB-SubCell"/>
</dbReference>
<dbReference type="Pfam" id="PF01027">
    <property type="entry name" value="Bax1-I"/>
    <property type="match status" value="1"/>
</dbReference>
<evidence type="ECO:0000256" key="3">
    <source>
        <dbReference type="ARBA" id="ARBA00022692"/>
    </source>
</evidence>
<comment type="similarity">
    <text evidence="2 6">Belongs to the BI1 family.</text>
</comment>
<evidence type="ECO:0000256" key="6">
    <source>
        <dbReference type="RuleBase" id="RU004379"/>
    </source>
</evidence>
<comment type="caution">
    <text evidence="7">The sequence shown here is derived from an EMBL/GenBank/DDBJ whole genome shotgun (WGS) entry which is preliminary data.</text>
</comment>
<feature type="transmembrane region" description="Helical" evidence="6">
    <location>
        <begin position="29"/>
        <end position="46"/>
    </location>
</feature>
<feature type="non-terminal residue" evidence="7">
    <location>
        <position position="1"/>
    </location>
</feature>
<keyword evidence="8" id="KW-1185">Reference proteome</keyword>
<gene>
    <name evidence="7" type="ORF">M569_00598</name>
</gene>
<feature type="transmembrane region" description="Helical" evidence="6">
    <location>
        <begin position="108"/>
        <end position="129"/>
    </location>
</feature>
<feature type="transmembrane region" description="Helical" evidence="6">
    <location>
        <begin position="204"/>
        <end position="222"/>
    </location>
</feature>
<evidence type="ECO:0000256" key="5">
    <source>
        <dbReference type="ARBA" id="ARBA00023136"/>
    </source>
</evidence>
<reference evidence="7 8" key="1">
    <citation type="journal article" date="2013" name="BMC Genomics">
        <title>The miniature genome of a carnivorous plant Genlisea aurea contains a low number of genes and short non-coding sequences.</title>
        <authorList>
            <person name="Leushkin E.V."/>
            <person name="Sutormin R.A."/>
            <person name="Nabieva E.R."/>
            <person name="Penin A.A."/>
            <person name="Kondrashov A.S."/>
            <person name="Logacheva M.D."/>
        </authorList>
    </citation>
    <scope>NUCLEOTIDE SEQUENCE [LARGE SCALE GENOMIC DNA]</scope>
</reference>
<proteinExistence type="inferred from homology"/>
<dbReference type="AlphaFoldDB" id="S8EN25"/>
<feature type="transmembrane region" description="Helical" evidence="6">
    <location>
        <begin position="82"/>
        <end position="102"/>
    </location>
</feature>
<evidence type="ECO:0000313" key="7">
    <source>
        <dbReference type="EMBL" id="EPS74157.1"/>
    </source>
</evidence>
<feature type="non-terminal residue" evidence="7">
    <location>
        <position position="238"/>
    </location>
</feature>
<feature type="transmembrane region" description="Helical" evidence="6">
    <location>
        <begin position="136"/>
        <end position="159"/>
    </location>
</feature>
<dbReference type="Proteomes" id="UP000015453">
    <property type="component" value="Unassembled WGS sequence"/>
</dbReference>
<sequence>HGGRNRWTSDAFKNFNQISVSVQDHLKKVYLTLCCALVASVAGAYFHLLWNIGGFLTTVGFLGSIIWLFTVPVYEEKKRMSLLMAAGLFEGACLGPLIELAIDIDSSILVSAFVGSALAFGCFSMAAMVARRREYLYLGGALASALSILTWLQFASAVFGGPMALFKFEIYFGLLLFVGYVVFDTQYIIEKAHAGDMDYVRHAIMLYTDFVAIFVRVLVIMLRNASDKEEDKRRKNKR</sequence>
<evidence type="ECO:0000256" key="4">
    <source>
        <dbReference type="ARBA" id="ARBA00022989"/>
    </source>
</evidence>
<dbReference type="PANTHER" id="PTHR23291:SF32">
    <property type="entry name" value="BAX INHIBITOR 1"/>
    <property type="match status" value="1"/>
</dbReference>
<evidence type="ECO:0000256" key="2">
    <source>
        <dbReference type="ARBA" id="ARBA00010350"/>
    </source>
</evidence>
<feature type="transmembrane region" description="Helical" evidence="6">
    <location>
        <begin position="52"/>
        <end position="70"/>
    </location>
</feature>
<keyword evidence="4 6" id="KW-1133">Transmembrane helix</keyword>
<name>S8EN25_9LAMI</name>
<organism evidence="7 8">
    <name type="scientific">Genlisea aurea</name>
    <dbReference type="NCBI Taxonomy" id="192259"/>
    <lineage>
        <taxon>Eukaryota</taxon>
        <taxon>Viridiplantae</taxon>
        <taxon>Streptophyta</taxon>
        <taxon>Embryophyta</taxon>
        <taxon>Tracheophyta</taxon>
        <taxon>Spermatophyta</taxon>
        <taxon>Magnoliopsida</taxon>
        <taxon>eudicotyledons</taxon>
        <taxon>Gunneridae</taxon>
        <taxon>Pentapetalae</taxon>
        <taxon>asterids</taxon>
        <taxon>lamiids</taxon>
        <taxon>Lamiales</taxon>
        <taxon>Lentibulariaceae</taxon>
        <taxon>Genlisea</taxon>
    </lineage>
</organism>
<protein>
    <submittedName>
        <fullName evidence="7">Bax inhibitor 1</fullName>
    </submittedName>
</protein>
<keyword evidence="5 6" id="KW-0472">Membrane</keyword>
<dbReference type="OrthoDB" id="1277691at2759"/>
<accession>S8EN25</accession>
<dbReference type="CDD" id="cd10430">
    <property type="entry name" value="BI-1"/>
    <property type="match status" value="1"/>
</dbReference>
<evidence type="ECO:0000256" key="1">
    <source>
        <dbReference type="ARBA" id="ARBA00004141"/>
    </source>
</evidence>
<feature type="transmembrane region" description="Helical" evidence="6">
    <location>
        <begin position="165"/>
        <end position="183"/>
    </location>
</feature>
<dbReference type="EMBL" id="AUSU01000159">
    <property type="protein sequence ID" value="EPS74157.1"/>
    <property type="molecule type" value="Genomic_DNA"/>
</dbReference>
<evidence type="ECO:0000313" key="8">
    <source>
        <dbReference type="Proteomes" id="UP000015453"/>
    </source>
</evidence>
<keyword evidence="3 6" id="KW-0812">Transmembrane</keyword>
<dbReference type="InterPro" id="IPR006214">
    <property type="entry name" value="Bax_inhibitor_1-related"/>
</dbReference>
<comment type="subcellular location">
    <subcellularLocation>
        <location evidence="1">Membrane</location>
        <topology evidence="1">Multi-pass membrane protein</topology>
    </subcellularLocation>
</comment>